<feature type="transmembrane region" description="Helical" evidence="1">
    <location>
        <begin position="21"/>
        <end position="46"/>
    </location>
</feature>
<keyword evidence="1" id="KW-1133">Transmembrane helix</keyword>
<dbReference type="EMBL" id="AEWT01000001">
    <property type="protein sequence ID" value="EGC71285.1"/>
    <property type="molecule type" value="Genomic_DNA"/>
</dbReference>
<accession>F0EF17</accession>
<organism evidence="2 3">
    <name type="scientific">Enterococcus casseliflavus ATCC 12755</name>
    <dbReference type="NCBI Taxonomy" id="888066"/>
    <lineage>
        <taxon>Bacteria</taxon>
        <taxon>Bacillati</taxon>
        <taxon>Bacillota</taxon>
        <taxon>Bacilli</taxon>
        <taxon>Lactobacillales</taxon>
        <taxon>Enterococcaceae</taxon>
        <taxon>Enterococcus</taxon>
    </lineage>
</organism>
<sequence length="57" mass="6440">MRKGGKTMFIIEAIFSFLRDTLGVILAILLGTLCLSMVINLIVIVVKNTYSKFKKNY</sequence>
<evidence type="ECO:0000313" key="2">
    <source>
        <dbReference type="EMBL" id="EGC71285.1"/>
    </source>
</evidence>
<gene>
    <name evidence="2" type="ORF">HMPREF9087_0035</name>
</gene>
<name>F0EF17_ENTCA</name>
<evidence type="ECO:0000313" key="3">
    <source>
        <dbReference type="Proteomes" id="UP000004835"/>
    </source>
</evidence>
<proteinExistence type="predicted"/>
<keyword evidence="1" id="KW-0472">Membrane</keyword>
<comment type="caution">
    <text evidence="2">The sequence shown here is derived from an EMBL/GenBank/DDBJ whole genome shotgun (WGS) entry which is preliminary data.</text>
</comment>
<dbReference type="HOGENOM" id="CLU_3117420_0_0_9"/>
<keyword evidence="1" id="KW-0812">Transmembrane</keyword>
<reference evidence="2 3" key="1">
    <citation type="submission" date="2011-01" db="EMBL/GenBank/DDBJ databases">
        <authorList>
            <person name="Muzny D."/>
            <person name="Qin X."/>
            <person name="Deng J."/>
            <person name="Jiang H."/>
            <person name="Liu Y."/>
            <person name="Qu J."/>
            <person name="Song X.-Z."/>
            <person name="Zhang L."/>
            <person name="Thornton R."/>
            <person name="Coyle M."/>
            <person name="Francisco L."/>
            <person name="Jackson L."/>
            <person name="Javaid M."/>
            <person name="Korchina V."/>
            <person name="Kovar C."/>
            <person name="Mata R."/>
            <person name="Mathew T."/>
            <person name="Ngo R."/>
            <person name="Nguyen L."/>
            <person name="Nguyen N."/>
            <person name="Okwuonu G."/>
            <person name="Ongeri F."/>
            <person name="Pham C."/>
            <person name="Simmons D."/>
            <person name="Wilczek-Boney K."/>
            <person name="Hale W."/>
            <person name="Jakkamsetti A."/>
            <person name="Pham P."/>
            <person name="Ruth R."/>
            <person name="San Lucas F."/>
            <person name="Warren J."/>
            <person name="Zhang J."/>
            <person name="Zhao Z."/>
            <person name="Zhou C."/>
            <person name="Zhu D."/>
            <person name="Lee S."/>
            <person name="Bess C."/>
            <person name="Blankenburg K."/>
            <person name="Forbes L."/>
            <person name="Fu Q."/>
            <person name="Gubbala S."/>
            <person name="Hirani K."/>
            <person name="Jayaseelan J.C."/>
            <person name="Lara F."/>
            <person name="Munidasa M."/>
            <person name="Palculict T."/>
            <person name="Patil S."/>
            <person name="Pu L.-L."/>
            <person name="Saada N."/>
            <person name="Tang L."/>
            <person name="Weissenberger G."/>
            <person name="Zhu Y."/>
            <person name="Hemphill L."/>
            <person name="Shang Y."/>
            <person name="Youmans B."/>
            <person name="Ayvaz T."/>
            <person name="Ross M."/>
            <person name="Santibanez J."/>
            <person name="Aqrawi P."/>
            <person name="Gross S."/>
            <person name="Joshi V."/>
            <person name="Fowler G."/>
            <person name="Nazareth L."/>
            <person name="Reid J."/>
            <person name="Worley K."/>
            <person name="Petrosino J."/>
            <person name="Highlander S."/>
            <person name="Gibbs R."/>
        </authorList>
    </citation>
    <scope>NUCLEOTIDE SEQUENCE [LARGE SCALE GENOMIC DNA]</scope>
    <source>
        <strain evidence="2 3">ATCC 12755</strain>
    </source>
</reference>
<evidence type="ECO:0000256" key="1">
    <source>
        <dbReference type="SAM" id="Phobius"/>
    </source>
</evidence>
<protein>
    <submittedName>
        <fullName evidence="2">Uncharacterized protein</fullName>
    </submittedName>
</protein>
<dbReference type="Proteomes" id="UP000004835">
    <property type="component" value="Unassembled WGS sequence"/>
</dbReference>
<dbReference type="AlphaFoldDB" id="F0EF17"/>